<dbReference type="SUPFAM" id="SSF116726">
    <property type="entry name" value="TrkA C-terminal domain-like"/>
    <property type="match status" value="1"/>
</dbReference>
<dbReference type="PROSITE" id="PS51201">
    <property type="entry name" value="RCK_N"/>
    <property type="match status" value="1"/>
</dbReference>
<dbReference type="InterPro" id="IPR006037">
    <property type="entry name" value="RCK_C"/>
</dbReference>
<feature type="transmembrane region" description="Helical" evidence="2">
    <location>
        <begin position="7"/>
        <end position="27"/>
    </location>
</feature>
<keyword evidence="5" id="KW-0407">Ion channel</keyword>
<dbReference type="KEGG" id="mesg:MLAUSG7_1477"/>
<organism evidence="5 6">
    <name type="scientific">Methanocaldococcus lauensis</name>
    <dbReference type="NCBI Taxonomy" id="2546128"/>
    <lineage>
        <taxon>Archaea</taxon>
        <taxon>Methanobacteriati</taxon>
        <taxon>Methanobacteriota</taxon>
        <taxon>Methanomada group</taxon>
        <taxon>Methanococci</taxon>
        <taxon>Methanococcales</taxon>
        <taxon>Methanocaldococcaceae</taxon>
        <taxon>Methanocaldococcus</taxon>
    </lineage>
</organism>
<evidence type="ECO:0000313" key="5">
    <source>
        <dbReference type="EMBL" id="CAB3289897.1"/>
    </source>
</evidence>
<keyword evidence="5" id="KW-0813">Transport</keyword>
<evidence type="ECO:0000313" key="6">
    <source>
        <dbReference type="Proteomes" id="UP000679213"/>
    </source>
</evidence>
<dbReference type="Pfam" id="PF02254">
    <property type="entry name" value="TrkA_N"/>
    <property type="match status" value="1"/>
</dbReference>
<dbReference type="SUPFAM" id="SSF51735">
    <property type="entry name" value="NAD(P)-binding Rossmann-fold domains"/>
    <property type="match status" value="1"/>
</dbReference>
<dbReference type="GO" id="GO:0008324">
    <property type="term" value="F:monoatomic cation transmembrane transporter activity"/>
    <property type="evidence" value="ECO:0007669"/>
    <property type="project" value="InterPro"/>
</dbReference>
<dbReference type="Pfam" id="PF02080">
    <property type="entry name" value="TrkA_C"/>
    <property type="match status" value="1"/>
</dbReference>
<comment type="subcellular location">
    <subcellularLocation>
        <location evidence="1">Cell membrane</location>
        <topology evidence="1">Multi-pass membrane protein</topology>
    </subcellularLocation>
</comment>
<evidence type="ECO:0000256" key="2">
    <source>
        <dbReference type="SAM" id="Phobius"/>
    </source>
</evidence>
<name>A0A8D6Q2A4_9EURY</name>
<dbReference type="PANTHER" id="PTHR43833:SF13">
    <property type="entry name" value="POTASSIUM CHANNEL PROTEIN 2-RELATED"/>
    <property type="match status" value="1"/>
</dbReference>
<accession>A0A8D6Q2A4</accession>
<keyword evidence="5" id="KW-0406">Ion transport</keyword>
<dbReference type="Gene3D" id="3.40.50.720">
    <property type="entry name" value="NAD(P)-binding Rossmann-like Domain"/>
    <property type="match status" value="1"/>
</dbReference>
<feature type="domain" description="RCK N-terminal" evidence="3">
    <location>
        <begin position="107"/>
        <end position="227"/>
    </location>
</feature>
<dbReference type="InterPro" id="IPR036291">
    <property type="entry name" value="NAD(P)-bd_dom_sf"/>
</dbReference>
<keyword evidence="2" id="KW-0472">Membrane</keyword>
<sequence length="349" mass="39550">MEASKKIIVVVILSIALILTYAYLISVIESVDYFTALYFSIITITTTGYGDFTPKTFWGRLLTVIYLCVGVGIVMYLFSLIAEFIVEGKFGEFMKMKKMMHKIKTLKDHYIICGYGRLGKVIGEKFIQEDIPFIVIDINENVLKEEYEKHPDKFLYIVGDAKKDEILKKARIDKAKGLIATLPTDADNVFITLTARELNPNILITAKADEKEAIKKLKIAGANRVVSPYLIGGLRMAEVSVRPGILDFLSTFIKVAKNEYKEDIDLKKYVIEEDSKLAYKTLKESNIRAITGATILGIKRGNKLYINPYPEFILKPGDIIYAFGTEENLKYLESIIKKKKNSFKGDNNE</sequence>
<feature type="transmembrane region" description="Helical" evidence="2">
    <location>
        <begin position="33"/>
        <end position="52"/>
    </location>
</feature>
<dbReference type="InterPro" id="IPR013099">
    <property type="entry name" value="K_chnl_dom"/>
</dbReference>
<evidence type="ECO:0000256" key="1">
    <source>
        <dbReference type="ARBA" id="ARBA00004651"/>
    </source>
</evidence>
<dbReference type="PANTHER" id="PTHR43833">
    <property type="entry name" value="POTASSIUM CHANNEL PROTEIN 2-RELATED-RELATED"/>
    <property type="match status" value="1"/>
</dbReference>
<evidence type="ECO:0000259" key="3">
    <source>
        <dbReference type="PROSITE" id="PS51201"/>
    </source>
</evidence>
<keyword evidence="2" id="KW-0812">Transmembrane</keyword>
<dbReference type="Pfam" id="PF07885">
    <property type="entry name" value="Ion_trans_2"/>
    <property type="match status" value="1"/>
</dbReference>
<protein>
    <submittedName>
        <fullName evidence="5">Putative potassium channel protein 2</fullName>
    </submittedName>
</protein>
<proteinExistence type="predicted"/>
<dbReference type="InterPro" id="IPR003148">
    <property type="entry name" value="RCK_N"/>
</dbReference>
<dbReference type="RefSeq" id="WP_214399799.1">
    <property type="nucleotide sequence ID" value="NZ_LR792632.1"/>
</dbReference>
<dbReference type="Proteomes" id="UP000679213">
    <property type="component" value="Chromosome I"/>
</dbReference>
<reference evidence="5 6" key="1">
    <citation type="submission" date="2020-04" db="EMBL/GenBank/DDBJ databases">
        <authorList>
            <consortium name="Genoscope - CEA"/>
            <person name="William W."/>
        </authorList>
    </citation>
    <scope>NUCLEOTIDE SEQUENCE [LARGE SCALE GENOMIC DNA]</scope>
    <source>
        <strain evidence="5 6">SG7</strain>
    </source>
</reference>
<dbReference type="SUPFAM" id="SSF81324">
    <property type="entry name" value="Voltage-gated potassium channels"/>
    <property type="match status" value="1"/>
</dbReference>
<feature type="domain" description="RCK C-terminal" evidence="4">
    <location>
        <begin position="253"/>
        <end position="338"/>
    </location>
</feature>
<dbReference type="GeneID" id="65884260"/>
<dbReference type="Gene3D" id="1.10.287.70">
    <property type="match status" value="1"/>
</dbReference>
<dbReference type="EMBL" id="LR792632">
    <property type="protein sequence ID" value="CAB3289897.1"/>
    <property type="molecule type" value="Genomic_DNA"/>
</dbReference>
<keyword evidence="2" id="KW-1133">Transmembrane helix</keyword>
<gene>
    <name evidence="5" type="ORF">MLAUSG7_1477</name>
</gene>
<dbReference type="AlphaFoldDB" id="A0A8D6Q2A4"/>
<feature type="transmembrane region" description="Helical" evidence="2">
    <location>
        <begin position="64"/>
        <end position="86"/>
    </location>
</feature>
<evidence type="ECO:0000259" key="4">
    <source>
        <dbReference type="PROSITE" id="PS51202"/>
    </source>
</evidence>
<dbReference type="GO" id="GO:0005886">
    <property type="term" value="C:plasma membrane"/>
    <property type="evidence" value="ECO:0007669"/>
    <property type="project" value="UniProtKB-SubCell"/>
</dbReference>
<dbReference type="InterPro" id="IPR050721">
    <property type="entry name" value="Trk_Ktr_HKT_K-transport"/>
</dbReference>
<dbReference type="PROSITE" id="PS51202">
    <property type="entry name" value="RCK_C"/>
    <property type="match status" value="1"/>
</dbReference>
<dbReference type="Gene3D" id="3.30.70.1450">
    <property type="entry name" value="Regulator of K+ conductance, C-terminal domain"/>
    <property type="match status" value="1"/>
</dbReference>
<dbReference type="GO" id="GO:0006813">
    <property type="term" value="P:potassium ion transport"/>
    <property type="evidence" value="ECO:0007669"/>
    <property type="project" value="InterPro"/>
</dbReference>
<keyword evidence="6" id="KW-1185">Reference proteome</keyword>
<dbReference type="InterPro" id="IPR036721">
    <property type="entry name" value="RCK_C_sf"/>
</dbReference>